<sequence length="135" mass="15201">MKICGIELKGNDTILAVIEVEFNIINYISLKLKKISIQNDEDKSEIESFHETIKTFLRDNNIDKIIIKKRAKRGKFAGGADTFKMEGIIQLNGQCDVNFTSSQAIAVYKKSNAVVIPRDLLKYQEEAYLSALTGI</sequence>
<dbReference type="AlphaFoldDB" id="A0A7G9LNP0"/>
<protein>
    <submittedName>
        <fullName evidence="1">DUF3010 family protein</fullName>
    </submittedName>
</protein>
<evidence type="ECO:0000313" key="1">
    <source>
        <dbReference type="EMBL" id="QNM90239.1"/>
    </source>
</evidence>
<gene>
    <name evidence="1" type="ORF">HOO34_00405</name>
</gene>
<evidence type="ECO:0000313" key="2">
    <source>
        <dbReference type="Proteomes" id="UP000515842"/>
    </source>
</evidence>
<organism evidence="1 2">
    <name type="scientific">Aliarcobacter cryaerophilus</name>
    <dbReference type="NCBI Taxonomy" id="28198"/>
    <lineage>
        <taxon>Bacteria</taxon>
        <taxon>Pseudomonadati</taxon>
        <taxon>Campylobacterota</taxon>
        <taxon>Epsilonproteobacteria</taxon>
        <taxon>Campylobacterales</taxon>
        <taxon>Arcobacteraceae</taxon>
        <taxon>Aliarcobacter</taxon>
    </lineage>
</organism>
<name>A0A7G9LNP0_9BACT</name>
<dbReference type="InterPro" id="IPR021378">
    <property type="entry name" value="DUF3010"/>
</dbReference>
<accession>A0A7G9LNP0</accession>
<dbReference type="Proteomes" id="UP000515842">
    <property type="component" value="Chromosome"/>
</dbReference>
<proteinExistence type="predicted"/>
<dbReference type="RefSeq" id="WP_187474571.1">
    <property type="nucleotide sequence ID" value="NZ_CP060693.1"/>
</dbReference>
<dbReference type="EMBL" id="CP060693">
    <property type="protein sequence ID" value="QNM90239.1"/>
    <property type="molecule type" value="Genomic_DNA"/>
</dbReference>
<dbReference type="Pfam" id="PF11215">
    <property type="entry name" value="DUF3010"/>
    <property type="match status" value="1"/>
</dbReference>
<reference evidence="1 2" key="1">
    <citation type="journal article" date="2020" name="Front. Microbiol.">
        <title>Genomic Analysis and Antimicrobial Resistance of Aliarcobacter cryaerophilus Strains From German Water Poultry.</title>
        <authorList>
            <person name="Muller E."/>
            <person name="Hotzel H."/>
            <person name="Ahlers C."/>
            <person name="Hanel I."/>
            <person name="Tomaso H."/>
            <person name="Abdel-Glil M.Y."/>
        </authorList>
    </citation>
    <scope>NUCLEOTIDE SEQUENCE [LARGE SCALE GENOMIC DNA]</scope>
    <source>
        <strain evidence="1 2">16CS1285-4</strain>
    </source>
</reference>